<dbReference type="InterPro" id="IPR050482">
    <property type="entry name" value="Sensor_HK_TwoCompSys"/>
</dbReference>
<dbReference type="Gene3D" id="3.30.565.10">
    <property type="entry name" value="Histidine kinase-like ATPase, C-terminal domain"/>
    <property type="match status" value="1"/>
</dbReference>
<dbReference type="InterPro" id="IPR036890">
    <property type="entry name" value="HATPase_C_sf"/>
</dbReference>
<dbReference type="Pfam" id="PF07730">
    <property type="entry name" value="HisKA_3"/>
    <property type="match status" value="1"/>
</dbReference>
<evidence type="ECO:0000259" key="5">
    <source>
        <dbReference type="SMART" id="SM00387"/>
    </source>
</evidence>
<dbReference type="RefSeq" id="WP_224124151.1">
    <property type="nucleotide sequence ID" value="NZ_JAIQZJ010000009.1"/>
</dbReference>
<evidence type="ECO:0000256" key="3">
    <source>
        <dbReference type="ARBA" id="ARBA00023012"/>
    </source>
</evidence>
<dbReference type="Pfam" id="PF02518">
    <property type="entry name" value="HATPase_c"/>
    <property type="match status" value="1"/>
</dbReference>
<evidence type="ECO:0000256" key="2">
    <source>
        <dbReference type="ARBA" id="ARBA00022777"/>
    </source>
</evidence>
<comment type="caution">
    <text evidence="6">The sequence shown here is derived from an EMBL/GenBank/DDBJ whole genome shotgun (WGS) entry which is preliminary data.</text>
</comment>
<dbReference type="SUPFAM" id="SSF55781">
    <property type="entry name" value="GAF domain-like"/>
    <property type="match status" value="1"/>
</dbReference>
<dbReference type="Proteomes" id="UP000780875">
    <property type="component" value="Unassembled WGS sequence"/>
</dbReference>
<organism evidence="6 7">
    <name type="scientific">Nocardioides mangrovi</name>
    <dbReference type="NCBI Taxonomy" id="2874580"/>
    <lineage>
        <taxon>Bacteria</taxon>
        <taxon>Bacillati</taxon>
        <taxon>Actinomycetota</taxon>
        <taxon>Actinomycetes</taxon>
        <taxon>Propionibacteriales</taxon>
        <taxon>Nocardioidaceae</taxon>
        <taxon>Nocardioides</taxon>
    </lineage>
</organism>
<gene>
    <name evidence="6" type="ORF">K8U61_16570</name>
</gene>
<keyword evidence="3" id="KW-0902">Two-component regulatory system</keyword>
<dbReference type="PANTHER" id="PTHR24421:SF56">
    <property type="entry name" value="OXYGEN SENSOR HISTIDINE KINASE RESPONSE REGULATOR DOST"/>
    <property type="match status" value="1"/>
</dbReference>
<accession>A0ABS7UGI8</accession>
<feature type="domain" description="GAF" evidence="4">
    <location>
        <begin position="27"/>
        <end position="174"/>
    </location>
</feature>
<dbReference type="PANTHER" id="PTHR24421">
    <property type="entry name" value="NITRATE/NITRITE SENSOR PROTEIN NARX-RELATED"/>
    <property type="match status" value="1"/>
</dbReference>
<evidence type="ECO:0000259" key="4">
    <source>
        <dbReference type="SMART" id="SM00065"/>
    </source>
</evidence>
<dbReference type="Pfam" id="PF13185">
    <property type="entry name" value="GAF_2"/>
    <property type="match status" value="1"/>
</dbReference>
<name>A0ABS7UGI8_9ACTN</name>
<evidence type="ECO:0000313" key="7">
    <source>
        <dbReference type="Proteomes" id="UP000780875"/>
    </source>
</evidence>
<protein>
    <submittedName>
        <fullName evidence="6">GAF domain-containing protein</fullName>
    </submittedName>
</protein>
<dbReference type="Gene3D" id="1.20.5.1930">
    <property type="match status" value="1"/>
</dbReference>
<dbReference type="SMART" id="SM00065">
    <property type="entry name" value="GAF"/>
    <property type="match status" value="1"/>
</dbReference>
<dbReference type="InterPro" id="IPR011712">
    <property type="entry name" value="Sig_transdc_His_kin_sub3_dim/P"/>
</dbReference>
<evidence type="ECO:0000256" key="1">
    <source>
        <dbReference type="ARBA" id="ARBA00022679"/>
    </source>
</evidence>
<dbReference type="InterPro" id="IPR003594">
    <property type="entry name" value="HATPase_dom"/>
</dbReference>
<keyword evidence="7" id="KW-1185">Reference proteome</keyword>
<keyword evidence="2" id="KW-0418">Kinase</keyword>
<feature type="domain" description="Histidine kinase/HSP90-like ATPase" evidence="5">
    <location>
        <begin position="434"/>
        <end position="523"/>
    </location>
</feature>
<dbReference type="SUPFAM" id="SSF55874">
    <property type="entry name" value="ATPase domain of HSP90 chaperone/DNA topoisomerase II/histidine kinase"/>
    <property type="match status" value="1"/>
</dbReference>
<proteinExistence type="predicted"/>
<dbReference type="SMART" id="SM00387">
    <property type="entry name" value="HATPase_c"/>
    <property type="match status" value="1"/>
</dbReference>
<dbReference type="EMBL" id="JAIQZJ010000009">
    <property type="protein sequence ID" value="MBZ5739791.1"/>
    <property type="molecule type" value="Genomic_DNA"/>
</dbReference>
<dbReference type="InterPro" id="IPR003018">
    <property type="entry name" value="GAF"/>
</dbReference>
<dbReference type="Gene3D" id="3.30.450.40">
    <property type="match status" value="1"/>
</dbReference>
<keyword evidence="1" id="KW-0808">Transferase</keyword>
<evidence type="ECO:0000313" key="6">
    <source>
        <dbReference type="EMBL" id="MBZ5739791.1"/>
    </source>
</evidence>
<sequence length="523" mass="55868">MPPDPDPVSDSTQALLDAVAAISSDLDLRSVLSRIVEAATRLTGARYGALGVIGSHDALVEFVTTGLGDDERAAIGDLPHGRGILGLLIRHPEPIRLDDLTQHPDATGFPPHHPPMQSFLGVPVRIRGTVFGNLYLTEKAGTQSFTAEDQQMVEALANAAGYVIDNARAYGLSERRRQWLEAAADLDDALQPPVEPARALREVARAARTVARARVVAVSVRGQATPYGLAVADPAETDAATAVVDAVLADPAIVPAIDPIETTVGAYDVFVAPLRTHLVGGGTMVGLFAPGTRPLPVEDRELFVSFAEHAALSLDRAQGVDDRAELAVTSDRERIARDLHDLVIQRLFATGLQLQRAEAGAVGPDVAEIVRRAVDSLDQTIRDIRGTIFELQQHGSGPSLRADVRALVREYAPLLKFDPVVRTSGPVDTAVPREVRDQLLSVLREALSNLARHAAADHGEVDVSVDDDELWLTVIDDGVGLSPGRAESGLRNARRRATALGGVLEVGPRTPRGTSFVWRVPLP</sequence>
<dbReference type="InterPro" id="IPR029016">
    <property type="entry name" value="GAF-like_dom_sf"/>
</dbReference>
<reference evidence="6 7" key="1">
    <citation type="submission" date="2021-09" db="EMBL/GenBank/DDBJ databases">
        <title>Whole genome sequence of Nocardioides sp. GBK3QG-3.</title>
        <authorList>
            <person name="Tuo L."/>
        </authorList>
    </citation>
    <scope>NUCLEOTIDE SEQUENCE [LARGE SCALE GENOMIC DNA]</scope>
    <source>
        <strain evidence="6 7">GBK3QG-3</strain>
    </source>
</reference>
<dbReference type="CDD" id="cd16917">
    <property type="entry name" value="HATPase_UhpB-NarQ-NarX-like"/>
    <property type="match status" value="1"/>
</dbReference>